<name>A0ABV5ZAT5_9GAMM</name>
<keyword evidence="8 11" id="KW-1133">Transmembrane helix</keyword>
<keyword evidence="5" id="KW-0633">Potassium transport</keyword>
<dbReference type="Proteomes" id="UP001589628">
    <property type="component" value="Unassembled WGS sequence"/>
</dbReference>
<reference evidence="13 14" key="1">
    <citation type="submission" date="2024-09" db="EMBL/GenBank/DDBJ databases">
        <authorList>
            <person name="Sun Q."/>
            <person name="Mori K."/>
        </authorList>
    </citation>
    <scope>NUCLEOTIDE SEQUENCE [LARGE SCALE GENOMIC DNA]</scope>
    <source>
        <strain evidence="13 14">ATCC 51285</strain>
    </source>
</reference>
<dbReference type="SUPFAM" id="SSF51735">
    <property type="entry name" value="NAD(P)-binding Rossmann-fold domains"/>
    <property type="match status" value="1"/>
</dbReference>
<dbReference type="EMBL" id="JBHLZN010000002">
    <property type="protein sequence ID" value="MFB9886386.1"/>
    <property type="molecule type" value="Genomic_DNA"/>
</dbReference>
<evidence type="ECO:0000256" key="5">
    <source>
        <dbReference type="ARBA" id="ARBA00022538"/>
    </source>
</evidence>
<evidence type="ECO:0000256" key="1">
    <source>
        <dbReference type="ARBA" id="ARBA00004141"/>
    </source>
</evidence>
<dbReference type="Pfam" id="PF02254">
    <property type="entry name" value="TrkA_N"/>
    <property type="match status" value="1"/>
</dbReference>
<feature type="transmembrane region" description="Helical" evidence="11">
    <location>
        <begin position="117"/>
        <end position="138"/>
    </location>
</feature>
<evidence type="ECO:0000256" key="6">
    <source>
        <dbReference type="ARBA" id="ARBA00022692"/>
    </source>
</evidence>
<evidence type="ECO:0000256" key="9">
    <source>
        <dbReference type="ARBA" id="ARBA00023065"/>
    </source>
</evidence>
<evidence type="ECO:0000256" key="8">
    <source>
        <dbReference type="ARBA" id="ARBA00022989"/>
    </source>
</evidence>
<comment type="similarity">
    <text evidence="2">Belongs to the monovalent cation:proton antiporter 2 (CPA2) transporter (TC 2.A.37) family.</text>
</comment>
<sequence length="584" mass="63005">MDHFLQSAVIFLLAAVCIVPIAKRNGLGAVLGYLGAGLLIGPDGLGLVTEVESILHFSELGVVLLLFLIGLELKPKRLWVMRKAVFGLGMSQVFASGAALGILLFIGALILDFGWKSALIGGFGLALSSTAFALQLMSERNELGSHYGRGAFAVLLFQDLAVVPLLALVSALADSKAHDTNFLLNLLQGLAVIGAVIAGGRFLVKPAFHLVAQAHSRELFTAAALLVVMGTALLMELAGLSMALGAFLAGMLLSDSEFRHQLEADIEPFRGLLLGLFFMAVGMSMDIQLFLDWWWLMLILVVVLMGSKTAVLYSLARRFGNDSGDSLRMAAMLSQGGEFAFVLFAAASTAKVMPQDLANALILVVTLSMVCTPLLLKAVDMHLGKLKGKQDEGQDDVKAMEHEPLPDQQPDVLIIGFGRMGLTIARVLKERGIPFIAIDSNAAHIRHARRLGYEVSFGDAMRLDVLEAAGAGKAKLIIVAINDMDISAKASLQIREHFPKAKLFARARNVEHAHCLLELDLDYIFQETYDTSLNVCYEAMKVLGTGGDEADRWLQEFRAIDLAQMEAGRLAKATAPKGENLDIH</sequence>
<dbReference type="NCBIfam" id="TIGR00932">
    <property type="entry name" value="2a37"/>
    <property type="match status" value="1"/>
</dbReference>
<feature type="transmembrane region" description="Helical" evidence="11">
    <location>
        <begin position="6"/>
        <end position="22"/>
    </location>
</feature>
<feature type="transmembrane region" description="Helical" evidence="11">
    <location>
        <begin position="29"/>
        <end position="48"/>
    </location>
</feature>
<dbReference type="Gene3D" id="3.40.50.720">
    <property type="entry name" value="NAD(P)-binding Rossmann-like Domain"/>
    <property type="match status" value="1"/>
</dbReference>
<protein>
    <submittedName>
        <fullName evidence="13">Monovalent cation:proton antiporter-2 (CPA2) family protein</fullName>
    </submittedName>
</protein>
<dbReference type="InterPro" id="IPR036291">
    <property type="entry name" value="NAD(P)-bd_dom_sf"/>
</dbReference>
<feature type="transmembrane region" description="Helical" evidence="11">
    <location>
        <begin position="293"/>
        <end position="315"/>
    </location>
</feature>
<dbReference type="PANTHER" id="PTHR46157">
    <property type="entry name" value="K(+) EFFLUX ANTIPORTER 3, CHLOROPLASTIC"/>
    <property type="match status" value="1"/>
</dbReference>
<dbReference type="InterPro" id="IPR006153">
    <property type="entry name" value="Cation/H_exchanger_TM"/>
</dbReference>
<keyword evidence="9" id="KW-0406">Ion transport</keyword>
<dbReference type="PANTHER" id="PTHR46157:SF4">
    <property type="entry name" value="K(+) EFFLUX ANTIPORTER 3, CHLOROPLASTIC"/>
    <property type="match status" value="1"/>
</dbReference>
<gene>
    <name evidence="13" type="ORF">ACFFLH_08195</name>
</gene>
<dbReference type="InterPro" id="IPR004771">
    <property type="entry name" value="K/H_exchanger"/>
</dbReference>
<keyword evidence="14" id="KW-1185">Reference proteome</keyword>
<keyword evidence="3" id="KW-0813">Transport</keyword>
<feature type="transmembrane region" description="Helical" evidence="11">
    <location>
        <begin position="54"/>
        <end position="73"/>
    </location>
</feature>
<keyword evidence="4" id="KW-0050">Antiport</keyword>
<dbReference type="InterPro" id="IPR003148">
    <property type="entry name" value="RCK_N"/>
</dbReference>
<evidence type="ECO:0000256" key="7">
    <source>
        <dbReference type="ARBA" id="ARBA00022958"/>
    </source>
</evidence>
<evidence type="ECO:0000256" key="10">
    <source>
        <dbReference type="ARBA" id="ARBA00023136"/>
    </source>
</evidence>
<dbReference type="RefSeq" id="WP_051527459.1">
    <property type="nucleotide sequence ID" value="NZ_JBHLZN010000002.1"/>
</dbReference>
<evidence type="ECO:0000256" key="2">
    <source>
        <dbReference type="ARBA" id="ARBA00005551"/>
    </source>
</evidence>
<dbReference type="PROSITE" id="PS51201">
    <property type="entry name" value="RCK_N"/>
    <property type="match status" value="1"/>
</dbReference>
<keyword evidence="10 11" id="KW-0472">Membrane</keyword>
<dbReference type="InterPro" id="IPR038770">
    <property type="entry name" value="Na+/solute_symporter_sf"/>
</dbReference>
<dbReference type="Gene3D" id="1.20.1530.20">
    <property type="match status" value="1"/>
</dbReference>
<comment type="subcellular location">
    <subcellularLocation>
        <location evidence="1">Membrane</location>
        <topology evidence="1">Multi-pass membrane protein</topology>
    </subcellularLocation>
</comment>
<evidence type="ECO:0000256" key="4">
    <source>
        <dbReference type="ARBA" id="ARBA00022449"/>
    </source>
</evidence>
<evidence type="ECO:0000256" key="3">
    <source>
        <dbReference type="ARBA" id="ARBA00022448"/>
    </source>
</evidence>
<feature type="transmembrane region" description="Helical" evidence="11">
    <location>
        <begin position="85"/>
        <end position="111"/>
    </location>
</feature>
<evidence type="ECO:0000313" key="14">
    <source>
        <dbReference type="Proteomes" id="UP001589628"/>
    </source>
</evidence>
<organism evidence="13 14">
    <name type="scientific">Balneatrix alpica</name>
    <dbReference type="NCBI Taxonomy" id="75684"/>
    <lineage>
        <taxon>Bacteria</taxon>
        <taxon>Pseudomonadati</taxon>
        <taxon>Pseudomonadota</taxon>
        <taxon>Gammaproteobacteria</taxon>
        <taxon>Oceanospirillales</taxon>
        <taxon>Balneatrichaceae</taxon>
        <taxon>Balneatrix</taxon>
    </lineage>
</organism>
<feature type="transmembrane region" description="Helical" evidence="11">
    <location>
        <begin position="150"/>
        <end position="173"/>
    </location>
</feature>
<feature type="transmembrane region" description="Helical" evidence="11">
    <location>
        <begin position="185"/>
        <end position="204"/>
    </location>
</feature>
<dbReference type="Pfam" id="PF00999">
    <property type="entry name" value="Na_H_Exchanger"/>
    <property type="match status" value="1"/>
</dbReference>
<feature type="transmembrane region" description="Helical" evidence="11">
    <location>
        <begin position="360"/>
        <end position="379"/>
    </location>
</feature>
<feature type="domain" description="RCK N-terminal" evidence="12">
    <location>
        <begin position="409"/>
        <end position="525"/>
    </location>
</feature>
<comment type="caution">
    <text evidence="13">The sequence shown here is derived from an EMBL/GenBank/DDBJ whole genome shotgun (WGS) entry which is preliminary data.</text>
</comment>
<proteinExistence type="inferred from homology"/>
<accession>A0ABV5ZAT5</accession>
<keyword evidence="7" id="KW-0630">Potassium</keyword>
<evidence type="ECO:0000259" key="12">
    <source>
        <dbReference type="PROSITE" id="PS51201"/>
    </source>
</evidence>
<evidence type="ECO:0000313" key="13">
    <source>
        <dbReference type="EMBL" id="MFB9886386.1"/>
    </source>
</evidence>
<keyword evidence="6 11" id="KW-0812">Transmembrane</keyword>
<evidence type="ECO:0000256" key="11">
    <source>
        <dbReference type="SAM" id="Phobius"/>
    </source>
</evidence>